<dbReference type="InterPro" id="IPR011701">
    <property type="entry name" value="MFS"/>
</dbReference>
<dbReference type="AlphaFoldDB" id="A0A839R333"/>
<evidence type="ECO:0000256" key="1">
    <source>
        <dbReference type="ARBA" id="ARBA00004651"/>
    </source>
</evidence>
<keyword evidence="5 7" id="KW-0472">Membrane</keyword>
<gene>
    <name evidence="9" type="ORF">FHX50_002047</name>
</gene>
<evidence type="ECO:0000256" key="3">
    <source>
        <dbReference type="ARBA" id="ARBA00022692"/>
    </source>
</evidence>
<feature type="transmembrane region" description="Helical" evidence="7">
    <location>
        <begin position="16"/>
        <end position="39"/>
    </location>
</feature>
<feature type="transmembrane region" description="Helical" evidence="7">
    <location>
        <begin position="151"/>
        <end position="169"/>
    </location>
</feature>
<dbReference type="Pfam" id="PF07690">
    <property type="entry name" value="MFS_1"/>
    <property type="match status" value="1"/>
</dbReference>
<feature type="transmembrane region" description="Helical" evidence="7">
    <location>
        <begin position="352"/>
        <end position="373"/>
    </location>
</feature>
<feature type="transmembrane region" description="Helical" evidence="7">
    <location>
        <begin position="117"/>
        <end position="139"/>
    </location>
</feature>
<feature type="region of interest" description="Disordered" evidence="6">
    <location>
        <begin position="403"/>
        <end position="424"/>
    </location>
</feature>
<evidence type="ECO:0000256" key="5">
    <source>
        <dbReference type="ARBA" id="ARBA00023136"/>
    </source>
</evidence>
<evidence type="ECO:0000313" key="10">
    <source>
        <dbReference type="Proteomes" id="UP000568050"/>
    </source>
</evidence>
<feature type="transmembrane region" description="Helical" evidence="7">
    <location>
        <begin position="59"/>
        <end position="80"/>
    </location>
</feature>
<accession>A0A839R333</accession>
<keyword evidence="3 7" id="KW-0812">Transmembrane</keyword>
<dbReference type="InterPro" id="IPR020846">
    <property type="entry name" value="MFS_dom"/>
</dbReference>
<evidence type="ECO:0000256" key="6">
    <source>
        <dbReference type="SAM" id="MobiDB-lite"/>
    </source>
</evidence>
<feature type="transmembrane region" description="Helical" evidence="7">
    <location>
        <begin position="181"/>
        <end position="202"/>
    </location>
</feature>
<dbReference type="Gene3D" id="1.20.1250.20">
    <property type="entry name" value="MFS general substrate transporter like domains"/>
    <property type="match status" value="2"/>
</dbReference>
<evidence type="ECO:0000256" key="7">
    <source>
        <dbReference type="SAM" id="Phobius"/>
    </source>
</evidence>
<organism evidence="9 10">
    <name type="scientific">Helcobacillus massiliensis</name>
    <dbReference type="NCBI Taxonomy" id="521392"/>
    <lineage>
        <taxon>Bacteria</taxon>
        <taxon>Bacillati</taxon>
        <taxon>Actinomycetota</taxon>
        <taxon>Actinomycetes</taxon>
        <taxon>Micrococcales</taxon>
        <taxon>Dermabacteraceae</taxon>
        <taxon>Helcobacillus</taxon>
    </lineage>
</organism>
<feature type="transmembrane region" description="Helical" evidence="7">
    <location>
        <begin position="289"/>
        <end position="307"/>
    </location>
</feature>
<feature type="transmembrane region" description="Helical" evidence="7">
    <location>
        <begin position="92"/>
        <end position="111"/>
    </location>
</feature>
<dbReference type="PANTHER" id="PTHR43124">
    <property type="entry name" value="PURINE EFFLUX PUMP PBUE"/>
    <property type="match status" value="1"/>
</dbReference>
<keyword evidence="2" id="KW-1003">Cell membrane</keyword>
<comment type="caution">
    <text evidence="9">The sequence shown here is derived from an EMBL/GenBank/DDBJ whole genome shotgun (WGS) entry which is preliminary data.</text>
</comment>
<keyword evidence="4 7" id="KW-1133">Transmembrane helix</keyword>
<feature type="transmembrane region" description="Helical" evidence="7">
    <location>
        <begin position="379"/>
        <end position="399"/>
    </location>
</feature>
<evidence type="ECO:0000256" key="2">
    <source>
        <dbReference type="ARBA" id="ARBA00022475"/>
    </source>
</evidence>
<protein>
    <submittedName>
        <fullName evidence="9">DHA1 family inner membrane transport protein</fullName>
    </submittedName>
</protein>
<dbReference type="InterPro" id="IPR050189">
    <property type="entry name" value="MFS_Efflux_Transporters"/>
</dbReference>
<dbReference type="PROSITE" id="PS50850">
    <property type="entry name" value="MFS"/>
    <property type="match status" value="1"/>
</dbReference>
<feature type="transmembrane region" description="Helical" evidence="7">
    <location>
        <begin position="313"/>
        <end position="331"/>
    </location>
</feature>
<dbReference type="SUPFAM" id="SSF103473">
    <property type="entry name" value="MFS general substrate transporter"/>
    <property type="match status" value="1"/>
</dbReference>
<name>A0A839R333_9MICO</name>
<dbReference type="RefSeq" id="WP_183377091.1">
    <property type="nucleotide sequence ID" value="NZ_CBCSFZ010000001.1"/>
</dbReference>
<keyword evidence="10" id="KW-1185">Reference proteome</keyword>
<dbReference type="GO" id="GO:0005886">
    <property type="term" value="C:plasma membrane"/>
    <property type="evidence" value="ECO:0007669"/>
    <property type="project" value="UniProtKB-SubCell"/>
</dbReference>
<dbReference type="EMBL" id="JACHWP010000011">
    <property type="protein sequence ID" value="MBB3023746.1"/>
    <property type="molecule type" value="Genomic_DNA"/>
</dbReference>
<dbReference type="Proteomes" id="UP000568050">
    <property type="component" value="Unassembled WGS sequence"/>
</dbReference>
<feature type="domain" description="Major facilitator superfamily (MFS) profile" evidence="8">
    <location>
        <begin position="17"/>
        <end position="401"/>
    </location>
</feature>
<proteinExistence type="predicted"/>
<evidence type="ECO:0000313" key="9">
    <source>
        <dbReference type="EMBL" id="MBB3023746.1"/>
    </source>
</evidence>
<evidence type="ECO:0000256" key="4">
    <source>
        <dbReference type="ARBA" id="ARBA00022989"/>
    </source>
</evidence>
<dbReference type="PANTHER" id="PTHR43124:SF3">
    <property type="entry name" value="CHLORAMPHENICOL EFFLUX PUMP RV0191"/>
    <property type="match status" value="1"/>
</dbReference>
<comment type="subcellular location">
    <subcellularLocation>
        <location evidence="1">Cell membrane</location>
        <topology evidence="1">Multi-pass membrane protein</topology>
    </subcellularLocation>
</comment>
<dbReference type="InterPro" id="IPR036259">
    <property type="entry name" value="MFS_trans_sf"/>
</dbReference>
<evidence type="ECO:0000259" key="8">
    <source>
        <dbReference type="PROSITE" id="PS50850"/>
    </source>
</evidence>
<feature type="transmembrane region" description="Helical" evidence="7">
    <location>
        <begin position="257"/>
        <end position="277"/>
    </location>
</feature>
<sequence>MPPRSYATLTPAGRRFALFAIAIGGFGIGTSEFISMGLLPDIARSLLAPFYAQNPDAATAKAGIAVSAYAAGVVIGAPVLSLLSVTMSRPKLIIGLGIGLLFGTLLSASMPTFELTVIARFLAGLPHGAFFGVAALLAADVMGPGNQGKGIALALSGLTVANLAGVPLLTAFGQSLGWRTAYQLVAGIFALTVVLLLIALPPQPPPRGRSIRDELSAFRSKRLWMVLVIDSVGFLSMFAVFGYIADISTSVAGMQPAHVPLILACAGLGMTIGNIVGGHLADWSFRRSPLLVFPFFVASLFLLIPLASFPVGLAVGIVVLMGLNACIHPSLQAWLMDSAGESVTLGAALHHGAFNIANSLGVAAGGIVVAAGFGFRAPIILAAGLGVFGWAITALGLTLDRRRRPHGDVSPSRPIKPAAAPTVV</sequence>
<dbReference type="GO" id="GO:0022857">
    <property type="term" value="F:transmembrane transporter activity"/>
    <property type="evidence" value="ECO:0007669"/>
    <property type="project" value="InterPro"/>
</dbReference>
<feature type="transmembrane region" description="Helical" evidence="7">
    <location>
        <begin position="223"/>
        <end position="245"/>
    </location>
</feature>
<dbReference type="CDD" id="cd17324">
    <property type="entry name" value="MFS_NepI_like"/>
    <property type="match status" value="1"/>
</dbReference>
<reference evidence="9 10" key="1">
    <citation type="submission" date="2020-08" db="EMBL/GenBank/DDBJ databases">
        <title>Sequencing the genomes of 1000 actinobacteria strains.</title>
        <authorList>
            <person name="Klenk H.-P."/>
        </authorList>
    </citation>
    <scope>NUCLEOTIDE SEQUENCE [LARGE SCALE GENOMIC DNA]</scope>
    <source>
        <strain evidence="9 10">DSM 23040</strain>
    </source>
</reference>